<dbReference type="PANTHER" id="PTHR22916:SF3">
    <property type="entry name" value="UDP-GLCNAC:BETAGAL BETA-1,3-N-ACETYLGLUCOSAMINYLTRANSFERASE-LIKE PROTEIN 1"/>
    <property type="match status" value="1"/>
</dbReference>
<reference evidence="2 3" key="1">
    <citation type="submission" date="2018-07" db="EMBL/GenBank/DDBJ databases">
        <title>Leeuwenhoekiella genomics.</title>
        <authorList>
            <person name="Tahon G."/>
            <person name="Willems A."/>
        </authorList>
    </citation>
    <scope>NUCLEOTIDE SEQUENCE [LARGE SCALE GENOMIC DNA]</scope>
    <source>
        <strain evidence="2 3">LMG 22550</strain>
    </source>
</reference>
<dbReference type="InterPro" id="IPR029044">
    <property type="entry name" value="Nucleotide-diphossugar_trans"/>
</dbReference>
<dbReference type="GO" id="GO:0016758">
    <property type="term" value="F:hexosyltransferase activity"/>
    <property type="evidence" value="ECO:0007669"/>
    <property type="project" value="UniProtKB-ARBA"/>
</dbReference>
<dbReference type="Proteomes" id="UP000289238">
    <property type="component" value="Unassembled WGS sequence"/>
</dbReference>
<sequence>MTVCIPTYNRSKYLNRTLDFIGKEVECYPTLLKSIKFVISDNCSDDNTFEIVKSYQQKYNFLDYRVNTENLGLVGNLHVVAKDCKTDFLWFVSDDDHLKEGIFKFVLEILNRNPDLNFLLLNYTVFDKSAHRINGFFKDNKNIGLNLFEENYGSLLFITACVYRPENILILRGHNLFHNLAAPLIFSLYSCSLGNVYVTSKKYIIFNPGNASYASLRKVSRLKFRYYIQILLDSSNYGYSESAIKKTIRNYLKKQNHAHLVYLFIDPIRAIKLYKFYSFKTFSTLPKNLIKFLTKKHTVD</sequence>
<evidence type="ECO:0000313" key="3">
    <source>
        <dbReference type="Proteomes" id="UP000289238"/>
    </source>
</evidence>
<evidence type="ECO:0000259" key="1">
    <source>
        <dbReference type="Pfam" id="PF00535"/>
    </source>
</evidence>
<dbReference type="CDD" id="cd00761">
    <property type="entry name" value="Glyco_tranf_GTA_type"/>
    <property type="match status" value="1"/>
</dbReference>
<feature type="domain" description="Glycosyltransferase 2-like" evidence="1">
    <location>
        <begin position="2"/>
        <end position="133"/>
    </location>
</feature>
<dbReference type="AlphaFoldDB" id="A0A4Q0P2I7"/>
<dbReference type="Gene3D" id="3.90.550.10">
    <property type="entry name" value="Spore Coat Polysaccharide Biosynthesis Protein SpsA, Chain A"/>
    <property type="match status" value="1"/>
</dbReference>
<protein>
    <submittedName>
        <fullName evidence="2">Glycosyltransferase involved in cell wall biosynthesis</fullName>
    </submittedName>
</protein>
<keyword evidence="3" id="KW-1185">Reference proteome</keyword>
<organism evidence="2 3">
    <name type="scientific">Leeuwenhoekiella aequorea</name>
    <dbReference type="NCBI Taxonomy" id="283736"/>
    <lineage>
        <taxon>Bacteria</taxon>
        <taxon>Pseudomonadati</taxon>
        <taxon>Bacteroidota</taxon>
        <taxon>Flavobacteriia</taxon>
        <taxon>Flavobacteriales</taxon>
        <taxon>Flavobacteriaceae</taxon>
        <taxon>Leeuwenhoekiella</taxon>
    </lineage>
</organism>
<comment type="caution">
    <text evidence="2">The sequence shown here is derived from an EMBL/GenBank/DDBJ whole genome shotgun (WGS) entry which is preliminary data.</text>
</comment>
<gene>
    <name evidence="2" type="ORF">DSM00_2994</name>
</gene>
<dbReference type="PANTHER" id="PTHR22916">
    <property type="entry name" value="GLYCOSYLTRANSFERASE"/>
    <property type="match status" value="1"/>
</dbReference>
<keyword evidence="2" id="KW-0808">Transferase</keyword>
<accession>A0A4Q0P2I7</accession>
<dbReference type="SUPFAM" id="SSF53448">
    <property type="entry name" value="Nucleotide-diphospho-sugar transferases"/>
    <property type="match status" value="1"/>
</dbReference>
<dbReference type="InterPro" id="IPR001173">
    <property type="entry name" value="Glyco_trans_2-like"/>
</dbReference>
<evidence type="ECO:0000313" key="2">
    <source>
        <dbReference type="EMBL" id="RXG20445.1"/>
    </source>
</evidence>
<name>A0A4Q0P2I7_9FLAO</name>
<dbReference type="EMBL" id="QOVM01000008">
    <property type="protein sequence ID" value="RXG20445.1"/>
    <property type="molecule type" value="Genomic_DNA"/>
</dbReference>
<dbReference type="Pfam" id="PF00535">
    <property type="entry name" value="Glycos_transf_2"/>
    <property type="match status" value="1"/>
</dbReference>
<proteinExistence type="predicted"/>